<keyword evidence="1" id="KW-1133">Transmembrane helix</keyword>
<keyword evidence="1" id="KW-0472">Membrane</keyword>
<gene>
    <name evidence="3" type="ORF">F7725_007008</name>
</gene>
<keyword evidence="2" id="KW-0732">Signal</keyword>
<feature type="chain" id="PRO_5029680145" evidence="2">
    <location>
        <begin position="18"/>
        <end position="104"/>
    </location>
</feature>
<evidence type="ECO:0000256" key="1">
    <source>
        <dbReference type="SAM" id="Phobius"/>
    </source>
</evidence>
<evidence type="ECO:0000313" key="3">
    <source>
        <dbReference type="EMBL" id="KAF3841146.1"/>
    </source>
</evidence>
<proteinExistence type="predicted"/>
<dbReference type="Proteomes" id="UP000518266">
    <property type="component" value="Unassembled WGS sequence"/>
</dbReference>
<evidence type="ECO:0000313" key="4">
    <source>
        <dbReference type="Proteomes" id="UP000518266"/>
    </source>
</evidence>
<protein>
    <submittedName>
        <fullName evidence="3">Uncharacterized protein</fullName>
    </submittedName>
</protein>
<accession>A0A7J5XVK0</accession>
<evidence type="ECO:0000256" key="2">
    <source>
        <dbReference type="SAM" id="SignalP"/>
    </source>
</evidence>
<name>A0A7J5XVK0_DISMA</name>
<keyword evidence="1" id="KW-0812">Transmembrane</keyword>
<comment type="caution">
    <text evidence="3">The sequence shown here is derived from an EMBL/GenBank/DDBJ whole genome shotgun (WGS) entry which is preliminary data.</text>
</comment>
<reference evidence="3 4" key="1">
    <citation type="submission" date="2020-03" db="EMBL/GenBank/DDBJ databases">
        <title>Dissostichus mawsoni Genome sequencing and assembly.</title>
        <authorList>
            <person name="Park H."/>
        </authorList>
    </citation>
    <scope>NUCLEOTIDE SEQUENCE [LARGE SCALE GENOMIC DNA]</scope>
    <source>
        <strain evidence="3">DM0001</strain>
        <tissue evidence="3">Muscle</tissue>
    </source>
</reference>
<feature type="transmembrane region" description="Helical" evidence="1">
    <location>
        <begin position="73"/>
        <end position="92"/>
    </location>
</feature>
<feature type="signal peptide" evidence="2">
    <location>
        <begin position="1"/>
        <end position="17"/>
    </location>
</feature>
<dbReference type="AlphaFoldDB" id="A0A7J5XVK0"/>
<dbReference type="EMBL" id="JAAKFY010000020">
    <property type="protein sequence ID" value="KAF3841146.1"/>
    <property type="molecule type" value="Genomic_DNA"/>
</dbReference>
<keyword evidence="4" id="KW-1185">Reference proteome</keyword>
<sequence length="104" mass="11476">MFVTCLIIMSVCPQHLSFYTWRQMAINIGYFGLSLNTSNLSGNPFMNCFLSATTEVPAYVVSTVLLKKCPRRALLSSFLVIGGGVLLLIQFIPEDLQNVALALE</sequence>
<organism evidence="3 4">
    <name type="scientific">Dissostichus mawsoni</name>
    <name type="common">Antarctic cod</name>
    <dbReference type="NCBI Taxonomy" id="36200"/>
    <lineage>
        <taxon>Eukaryota</taxon>
        <taxon>Metazoa</taxon>
        <taxon>Chordata</taxon>
        <taxon>Craniata</taxon>
        <taxon>Vertebrata</taxon>
        <taxon>Euteleostomi</taxon>
        <taxon>Actinopterygii</taxon>
        <taxon>Neopterygii</taxon>
        <taxon>Teleostei</taxon>
        <taxon>Neoteleostei</taxon>
        <taxon>Acanthomorphata</taxon>
        <taxon>Eupercaria</taxon>
        <taxon>Perciformes</taxon>
        <taxon>Notothenioidei</taxon>
        <taxon>Nototheniidae</taxon>
        <taxon>Dissostichus</taxon>
    </lineage>
</organism>
<dbReference type="OrthoDB" id="3936150at2759"/>